<feature type="domain" description="Methyltransferase FkbM" evidence="2">
    <location>
        <begin position="126"/>
        <end position="291"/>
    </location>
</feature>
<organism evidence="3">
    <name type="scientific">Proboscia inermis</name>
    <dbReference type="NCBI Taxonomy" id="420281"/>
    <lineage>
        <taxon>Eukaryota</taxon>
        <taxon>Sar</taxon>
        <taxon>Stramenopiles</taxon>
        <taxon>Ochrophyta</taxon>
        <taxon>Bacillariophyta</taxon>
        <taxon>Coscinodiscophyceae</taxon>
        <taxon>Rhizosoleniophycidae</taxon>
        <taxon>Rhizosoleniales</taxon>
        <taxon>Rhizosoleniaceae</taxon>
        <taxon>Proboscia</taxon>
    </lineage>
</organism>
<accession>A0A7S0BZM0</accession>
<evidence type="ECO:0000313" key="3">
    <source>
        <dbReference type="EMBL" id="CAD8408160.1"/>
    </source>
</evidence>
<dbReference type="PANTHER" id="PTHR34009">
    <property type="entry name" value="PROTEIN STAR"/>
    <property type="match status" value="1"/>
</dbReference>
<feature type="transmembrane region" description="Helical" evidence="1">
    <location>
        <begin position="12"/>
        <end position="30"/>
    </location>
</feature>
<dbReference type="GO" id="GO:0005886">
    <property type="term" value="C:plasma membrane"/>
    <property type="evidence" value="ECO:0007669"/>
    <property type="project" value="TreeGrafter"/>
</dbReference>
<evidence type="ECO:0000256" key="1">
    <source>
        <dbReference type="SAM" id="Phobius"/>
    </source>
</evidence>
<dbReference type="Pfam" id="PF05050">
    <property type="entry name" value="Methyltransf_21"/>
    <property type="match status" value="1"/>
</dbReference>
<keyword evidence="1" id="KW-0472">Membrane</keyword>
<reference evidence="3" key="1">
    <citation type="submission" date="2021-01" db="EMBL/GenBank/DDBJ databases">
        <authorList>
            <person name="Corre E."/>
            <person name="Pelletier E."/>
            <person name="Niang G."/>
            <person name="Scheremetjew M."/>
            <person name="Finn R."/>
            <person name="Kale V."/>
            <person name="Holt S."/>
            <person name="Cochrane G."/>
            <person name="Meng A."/>
            <person name="Brown T."/>
            <person name="Cohen L."/>
        </authorList>
    </citation>
    <scope>NUCLEOTIDE SEQUENCE</scope>
    <source>
        <strain evidence="3">CCAP1064/1</strain>
    </source>
</reference>
<dbReference type="SUPFAM" id="SSF53335">
    <property type="entry name" value="S-adenosyl-L-methionine-dependent methyltransferases"/>
    <property type="match status" value="1"/>
</dbReference>
<gene>
    <name evidence="3" type="ORF">PINE0816_LOCUS4280</name>
</gene>
<dbReference type="InterPro" id="IPR053202">
    <property type="entry name" value="EGF_Rcpt_Signaling_Reg"/>
</dbReference>
<sequence>MFQKRCLRNGIVCFIIAFYINMSFNTYISLNDCLIVDESIDMRPAKSSMPSANTRLSKYYKTYRYIPAAPRFDYTPFPAGECGDGPNFNLWFKQNSKKRSANGEDRFIYNTFFKDSYIKNGTYIELGAFDGTIESNSRFFDNCLGWNGLLIEGNPENYQKVIESRPFANKMSFAPSCNAAYELENKTIEFYRYPMTNVGLVGHAKTYEGKPTVAVPCGPISPVIEDIFQEGHVNFFSLDVEGSEANVLATIDFKKIHIDVVMIEVQNNHCKIKCEVRDQVRAKMSKEGYKLYKGLVQKSDIYVHPNSVFQISEANVQPDV</sequence>
<dbReference type="PANTHER" id="PTHR34009:SF2">
    <property type="entry name" value="PROTEIN STAR"/>
    <property type="match status" value="1"/>
</dbReference>
<dbReference type="EMBL" id="HBEL01008931">
    <property type="protein sequence ID" value="CAD8408160.1"/>
    <property type="molecule type" value="Transcribed_RNA"/>
</dbReference>
<keyword evidence="1" id="KW-0812">Transmembrane</keyword>
<keyword evidence="1" id="KW-1133">Transmembrane helix</keyword>
<dbReference type="GO" id="GO:0006888">
    <property type="term" value="P:endoplasmic reticulum to Golgi vesicle-mediated transport"/>
    <property type="evidence" value="ECO:0007669"/>
    <property type="project" value="TreeGrafter"/>
</dbReference>
<dbReference type="AlphaFoldDB" id="A0A7S0BZM0"/>
<dbReference type="GO" id="GO:0005794">
    <property type="term" value="C:Golgi apparatus"/>
    <property type="evidence" value="ECO:0007669"/>
    <property type="project" value="TreeGrafter"/>
</dbReference>
<name>A0A7S0BZM0_9STRA</name>
<dbReference type="InterPro" id="IPR006342">
    <property type="entry name" value="FkbM_mtfrase"/>
</dbReference>
<evidence type="ECO:0000259" key="2">
    <source>
        <dbReference type="Pfam" id="PF05050"/>
    </source>
</evidence>
<dbReference type="GO" id="GO:0016197">
    <property type="term" value="P:endosomal transport"/>
    <property type="evidence" value="ECO:0007669"/>
    <property type="project" value="TreeGrafter"/>
</dbReference>
<dbReference type="Gene3D" id="3.40.50.150">
    <property type="entry name" value="Vaccinia Virus protein VP39"/>
    <property type="match status" value="1"/>
</dbReference>
<protein>
    <recommendedName>
        <fullName evidence="2">Methyltransferase FkbM domain-containing protein</fullName>
    </recommendedName>
</protein>
<dbReference type="GO" id="GO:0005789">
    <property type="term" value="C:endoplasmic reticulum membrane"/>
    <property type="evidence" value="ECO:0007669"/>
    <property type="project" value="TreeGrafter"/>
</dbReference>
<dbReference type="GO" id="GO:0031902">
    <property type="term" value="C:late endosome membrane"/>
    <property type="evidence" value="ECO:0007669"/>
    <property type="project" value="TreeGrafter"/>
</dbReference>
<proteinExistence type="predicted"/>
<dbReference type="InterPro" id="IPR029063">
    <property type="entry name" value="SAM-dependent_MTases_sf"/>
</dbReference>